<keyword evidence="2" id="KW-0560">Oxidoreductase</keyword>
<dbReference type="InterPro" id="IPR051020">
    <property type="entry name" value="ALDH-related_metabolic_enz"/>
</dbReference>
<accession>A0A4R5KD16</accession>
<evidence type="ECO:0000256" key="1">
    <source>
        <dbReference type="ARBA" id="ARBA00009986"/>
    </source>
</evidence>
<dbReference type="EMBL" id="SMRT01000020">
    <property type="protein sequence ID" value="TDF92525.1"/>
    <property type="molecule type" value="Genomic_DNA"/>
</dbReference>
<dbReference type="InterPro" id="IPR016163">
    <property type="entry name" value="Ald_DH_C"/>
</dbReference>
<reference evidence="4 5" key="1">
    <citation type="submission" date="2019-03" db="EMBL/GenBank/DDBJ databases">
        <title>This is whole genome sequence of Paenibacillus sp MS74 strain.</title>
        <authorList>
            <person name="Trinh H.N."/>
        </authorList>
    </citation>
    <scope>NUCLEOTIDE SEQUENCE [LARGE SCALE GENOMIC DNA]</scope>
    <source>
        <strain evidence="4 5">MS74</strain>
    </source>
</reference>
<dbReference type="InterPro" id="IPR015590">
    <property type="entry name" value="Aldehyde_DH_dom"/>
</dbReference>
<dbReference type="GO" id="GO:0008911">
    <property type="term" value="F:lactaldehyde dehydrogenase (NAD+) activity"/>
    <property type="evidence" value="ECO:0007669"/>
    <property type="project" value="TreeGrafter"/>
</dbReference>
<comment type="caution">
    <text evidence="4">The sequence shown here is derived from an EMBL/GenBank/DDBJ whole genome shotgun (WGS) entry which is preliminary data.</text>
</comment>
<evidence type="ECO:0000313" key="5">
    <source>
        <dbReference type="Proteomes" id="UP000295636"/>
    </source>
</evidence>
<feature type="domain" description="Aldehyde dehydrogenase" evidence="3">
    <location>
        <begin position="24"/>
        <end position="477"/>
    </location>
</feature>
<proteinExistence type="inferred from homology"/>
<dbReference type="RefSeq" id="WP_133235025.1">
    <property type="nucleotide sequence ID" value="NZ_SMRT01000020.1"/>
</dbReference>
<protein>
    <submittedName>
        <fullName evidence="4">Aldehyde dehydrogenase family protein</fullName>
    </submittedName>
</protein>
<dbReference type="InterPro" id="IPR016161">
    <property type="entry name" value="Ald_DH/histidinol_DH"/>
</dbReference>
<organism evidence="4 5">
    <name type="scientific">Paenibacillus piri</name>
    <dbReference type="NCBI Taxonomy" id="2547395"/>
    <lineage>
        <taxon>Bacteria</taxon>
        <taxon>Bacillati</taxon>
        <taxon>Bacillota</taxon>
        <taxon>Bacilli</taxon>
        <taxon>Bacillales</taxon>
        <taxon>Paenibacillaceae</taxon>
        <taxon>Paenibacillus</taxon>
    </lineage>
</organism>
<evidence type="ECO:0000256" key="2">
    <source>
        <dbReference type="ARBA" id="ARBA00023002"/>
    </source>
</evidence>
<dbReference type="FunFam" id="3.40.605.10:FF:000007">
    <property type="entry name" value="NAD/NADP-dependent betaine aldehyde dehydrogenase"/>
    <property type="match status" value="1"/>
</dbReference>
<gene>
    <name evidence="4" type="ORF">E1757_29495</name>
</gene>
<dbReference type="InterPro" id="IPR016162">
    <property type="entry name" value="Ald_DH_N"/>
</dbReference>
<dbReference type="SUPFAM" id="SSF53720">
    <property type="entry name" value="ALDH-like"/>
    <property type="match status" value="1"/>
</dbReference>
<dbReference type="PANTHER" id="PTHR42991:SF1">
    <property type="entry name" value="ALDEHYDE DEHYDROGENASE"/>
    <property type="match status" value="1"/>
</dbReference>
<dbReference type="Pfam" id="PF00171">
    <property type="entry name" value="Aldedh"/>
    <property type="match status" value="1"/>
</dbReference>
<dbReference type="CDD" id="cd07149">
    <property type="entry name" value="ALDH_y4uC"/>
    <property type="match status" value="1"/>
</dbReference>
<dbReference type="Gene3D" id="3.40.309.10">
    <property type="entry name" value="Aldehyde Dehydrogenase, Chain A, domain 2"/>
    <property type="match status" value="1"/>
</dbReference>
<sequence>MKAMSNRAVAAVGNLIGGQWEAGRGTFPVYNKFTGDVIAEVGKASREDVERAVSNAWDTFRKERLTPQQRYDILSRAAELFMERKEELALTIVREGGKVLKDARMEVERGIQTFIASAEEAKRLHGSEVPIQGQPGSGDKLAFTIRVPLGVICAITPFNFPFNLVAHKIAPAIAAGNAVVLKPAGVTPQTAAHMANILLEAGLPPGFLNVVNGPGREIGQYLLGDPRIAMYTFTGSSEVGKQIKAGSGVRPVTLELGSNSPNIVHMDAPDLAKAAQLCVTRGFSNAGQACISVQRIYVHRDVYPAFLEMAVEAASKLNVGNPESERTDIGPMISEKEAERAEAWVREAVEGGAAVACGGSRNGAVLQPTIITGATSDMKVMCQEVFAPIVCIVPYEDFDEALRAANDSDYGLQAGLFTSSLQLALRAARELEFGGVIINDVSTFRADIMPYGGVKDSGYGKEGPKYAVEEMTSEKLVVIDI</sequence>
<dbReference type="Gene3D" id="3.40.605.10">
    <property type="entry name" value="Aldehyde Dehydrogenase, Chain A, domain 1"/>
    <property type="match status" value="1"/>
</dbReference>
<dbReference type="AlphaFoldDB" id="A0A4R5KD16"/>
<dbReference type="PANTHER" id="PTHR42991">
    <property type="entry name" value="ALDEHYDE DEHYDROGENASE"/>
    <property type="match status" value="1"/>
</dbReference>
<dbReference type="OrthoDB" id="20170at2"/>
<evidence type="ECO:0000313" key="4">
    <source>
        <dbReference type="EMBL" id="TDF92525.1"/>
    </source>
</evidence>
<evidence type="ECO:0000259" key="3">
    <source>
        <dbReference type="Pfam" id="PF00171"/>
    </source>
</evidence>
<name>A0A4R5KD16_9BACL</name>
<dbReference type="Proteomes" id="UP000295636">
    <property type="component" value="Unassembled WGS sequence"/>
</dbReference>
<comment type="similarity">
    <text evidence="1">Belongs to the aldehyde dehydrogenase family.</text>
</comment>
<keyword evidence="5" id="KW-1185">Reference proteome</keyword>